<organism evidence="5 6">
    <name type="scientific">Actinomadura geliboluensis</name>
    <dbReference type="NCBI Taxonomy" id="882440"/>
    <lineage>
        <taxon>Bacteria</taxon>
        <taxon>Bacillati</taxon>
        <taxon>Actinomycetota</taxon>
        <taxon>Actinomycetes</taxon>
        <taxon>Streptosporangiales</taxon>
        <taxon>Thermomonosporaceae</taxon>
        <taxon>Actinomadura</taxon>
    </lineage>
</organism>
<evidence type="ECO:0000259" key="4">
    <source>
        <dbReference type="SMART" id="SM01043"/>
    </source>
</evidence>
<dbReference type="SMART" id="SM00862">
    <property type="entry name" value="Trans_reg_C"/>
    <property type="match status" value="1"/>
</dbReference>
<dbReference type="PANTHER" id="PTHR47691:SF3">
    <property type="entry name" value="HTH-TYPE TRANSCRIPTIONAL REGULATOR RV0890C-RELATED"/>
    <property type="match status" value="1"/>
</dbReference>
<dbReference type="SUPFAM" id="SSF52540">
    <property type="entry name" value="P-loop containing nucleoside triphosphate hydrolases"/>
    <property type="match status" value="1"/>
</dbReference>
<keyword evidence="2" id="KW-0238">DNA-binding</keyword>
<sequence length="1038" mass="110158">MELTLLSRVACRGRDVTSPRVRGLLALLAAEARGGASVARLVEGLWADDRPENPAKALQVVVSRARSQLGVDVIESTPTGYRLGLDESEVDACAVLLAAEASAQAARDGNHAAALAHAEEGLALWDGPPTPDEGSDPLSVLRAERTSTYGTLRRARALALARLGRHQEGFDALRAVAHEYPRDEEVLAELLRCEAATAGPSAALARYETYRRSLRDSLGTDPGAALQGVQEDLLRDEAPVVRRGVAHEPNPLLGRDGDLAAVLELLRTSRVTSIVGTGGLGKTRLAHAVARDAPQRAVHVVTLAGVARDGDVEGEVASVLGVGEARRAPRRPGGTLPGIVDALGPGPVLLVLDNCEHVVDGVAALVGALVSMTRDVRVLATSRAPLGLSSESVYPLPALGLDAAVELFRQRASAARPGVRLAPGTVEELCRHLDGLPLAVELAAARVRVMSVPEIARGLDDRFALLRGNARDAPSRHRTMHAVVDWSWALLSPSRRAAMRALSIFSGGFTLDAARHLLDGDALDVLDDLVGQSLLATAEDGAGTRFLMLESVREFSASHREAEGETERAVDGLLAWAREFGAAHHEELFGADPVAPLDRVRAEQDNLLQALRHGLARRDGPAVAAATAVLGGLWTLESAFSRMITVVEETAGVLSRFRPGPRDVGVTRTALALSVLTTVMLKGPRVTRALVALRRLPPVQPDGLVRALAVLVGSAPEILGPDCAALDRMRAGDRPLLAALADCVTGYIREHEGDLPGALEATEAMAEAAETAPSPWLRLIAHSRLSELLMQVDRPAEAAHHLRASLDFLDRYGWPDMFGLLWALAAVHLHLGRLDEAERLLEQSISEGPYDSPGMATFSLGARAEIAFGRGDAETGLRLWREAASRLADEELPAPALGLDPWTVDTHCVTVVAHARHGRLGLVQDLAEGLPGKLSALLAEAAHPLPPAVMDLPICGALLLALAMIDEDRTRAARRIALAERMHFSRSFQPTMSPAAARRAALDADEPAYRAAAAEYAGLSREGLWNAARALATEAPSG</sequence>
<name>A0A5S4H8J1_9ACTN</name>
<proteinExistence type="inferred from homology"/>
<dbReference type="InterPro" id="IPR011990">
    <property type="entry name" value="TPR-like_helical_dom_sf"/>
</dbReference>
<dbReference type="SUPFAM" id="SSF48452">
    <property type="entry name" value="TPR-like"/>
    <property type="match status" value="2"/>
</dbReference>
<dbReference type="GO" id="GO:0003677">
    <property type="term" value="F:DNA binding"/>
    <property type="evidence" value="ECO:0007669"/>
    <property type="project" value="UniProtKB-KW"/>
</dbReference>
<dbReference type="OrthoDB" id="3194665at2"/>
<dbReference type="SUPFAM" id="SSF46894">
    <property type="entry name" value="C-terminal effector domain of the bipartite response regulators"/>
    <property type="match status" value="1"/>
</dbReference>
<dbReference type="AlphaFoldDB" id="A0A5S4H8J1"/>
<feature type="domain" description="Bacterial transcriptional activator" evidence="4">
    <location>
        <begin position="90"/>
        <end position="234"/>
    </location>
</feature>
<evidence type="ECO:0000313" key="5">
    <source>
        <dbReference type="EMBL" id="TMR41309.1"/>
    </source>
</evidence>
<protein>
    <submittedName>
        <fullName evidence="5">AfsR/SARP family transcriptional regulator</fullName>
    </submittedName>
</protein>
<dbReference type="Pfam" id="PF03704">
    <property type="entry name" value="BTAD"/>
    <property type="match status" value="1"/>
</dbReference>
<evidence type="ECO:0000256" key="2">
    <source>
        <dbReference type="ARBA" id="ARBA00023125"/>
    </source>
</evidence>
<dbReference type="RefSeq" id="WP_138635352.1">
    <property type="nucleotide sequence ID" value="NZ_JASWDG010000003.1"/>
</dbReference>
<feature type="domain" description="OmpR/PhoB-type" evidence="3">
    <location>
        <begin position="13"/>
        <end position="83"/>
    </location>
</feature>
<evidence type="ECO:0000256" key="1">
    <source>
        <dbReference type="ARBA" id="ARBA00005820"/>
    </source>
</evidence>
<comment type="similarity">
    <text evidence="1">Belongs to the AfsR/DnrI/RedD regulatory family.</text>
</comment>
<dbReference type="InterPro" id="IPR005158">
    <property type="entry name" value="BTAD"/>
</dbReference>
<dbReference type="EMBL" id="VCKZ01000026">
    <property type="protein sequence ID" value="TMR41309.1"/>
    <property type="molecule type" value="Genomic_DNA"/>
</dbReference>
<evidence type="ECO:0000259" key="3">
    <source>
        <dbReference type="SMART" id="SM00862"/>
    </source>
</evidence>
<dbReference type="InterPro" id="IPR001867">
    <property type="entry name" value="OmpR/PhoB-type_DNA-bd"/>
</dbReference>
<dbReference type="Gene3D" id="1.10.10.10">
    <property type="entry name" value="Winged helix-like DNA-binding domain superfamily/Winged helix DNA-binding domain"/>
    <property type="match status" value="1"/>
</dbReference>
<dbReference type="PANTHER" id="PTHR47691">
    <property type="entry name" value="REGULATOR-RELATED"/>
    <property type="match status" value="1"/>
</dbReference>
<dbReference type="InterPro" id="IPR027417">
    <property type="entry name" value="P-loop_NTPase"/>
</dbReference>
<dbReference type="InterPro" id="IPR036388">
    <property type="entry name" value="WH-like_DNA-bd_sf"/>
</dbReference>
<comment type="caution">
    <text evidence="5">The sequence shown here is derived from an EMBL/GenBank/DDBJ whole genome shotgun (WGS) entry which is preliminary data.</text>
</comment>
<evidence type="ECO:0000313" key="6">
    <source>
        <dbReference type="Proteomes" id="UP000305238"/>
    </source>
</evidence>
<dbReference type="Proteomes" id="UP000305238">
    <property type="component" value="Unassembled WGS sequence"/>
</dbReference>
<dbReference type="GO" id="GO:0006355">
    <property type="term" value="P:regulation of DNA-templated transcription"/>
    <property type="evidence" value="ECO:0007669"/>
    <property type="project" value="InterPro"/>
</dbReference>
<dbReference type="SMART" id="SM01043">
    <property type="entry name" value="BTAD"/>
    <property type="match status" value="1"/>
</dbReference>
<reference evidence="5 6" key="1">
    <citation type="submission" date="2019-05" db="EMBL/GenBank/DDBJ databases">
        <title>Draft genome sequence of Actinomadura geliboluensis A8036.</title>
        <authorList>
            <person name="Saricaoglu S."/>
            <person name="Isik K."/>
        </authorList>
    </citation>
    <scope>NUCLEOTIDE SEQUENCE [LARGE SCALE GENOMIC DNA]</scope>
    <source>
        <strain evidence="5 6">A8036</strain>
    </source>
</reference>
<dbReference type="PRINTS" id="PR00364">
    <property type="entry name" value="DISEASERSIST"/>
</dbReference>
<dbReference type="Gene3D" id="1.25.40.10">
    <property type="entry name" value="Tetratricopeptide repeat domain"/>
    <property type="match status" value="2"/>
</dbReference>
<keyword evidence="6" id="KW-1185">Reference proteome</keyword>
<gene>
    <name evidence="5" type="ORF">ETD96_06455</name>
</gene>
<dbReference type="InterPro" id="IPR016032">
    <property type="entry name" value="Sig_transdc_resp-reg_C-effctor"/>
</dbReference>
<accession>A0A5S4H8J1</accession>
<dbReference type="GO" id="GO:0000160">
    <property type="term" value="P:phosphorelay signal transduction system"/>
    <property type="evidence" value="ECO:0007669"/>
    <property type="project" value="InterPro"/>
</dbReference>